<keyword evidence="2 4" id="KW-0238">DNA-binding</keyword>
<keyword evidence="3" id="KW-0804">Transcription</keyword>
<feature type="region of interest" description="Disordered" evidence="5">
    <location>
        <begin position="1"/>
        <end position="25"/>
    </location>
</feature>
<accession>A0A562E1Q3</accession>
<dbReference type="Proteomes" id="UP000317573">
    <property type="component" value="Unassembled WGS sequence"/>
</dbReference>
<dbReference type="SUPFAM" id="SSF46689">
    <property type="entry name" value="Homeodomain-like"/>
    <property type="match status" value="1"/>
</dbReference>
<evidence type="ECO:0000256" key="4">
    <source>
        <dbReference type="PROSITE-ProRule" id="PRU00335"/>
    </source>
</evidence>
<sequence>MRQESSDPPKASTESAGGRRRGRPSVIDTEAIAEAAFRLWSRQGYADTSWNDLAEATGISARTLIRHFSVKSAIAWIGVVPATERLRASLSVAPETAPLTDAVRTAIVESISHRPHIQRVGRDWLRLIAGTPELAAMSSEAYRPWITELADYIGRRVPEVPAAIARALATAYQAAAFAALTEWAEEGAHGDPADAVDAMLRWMDIVPRSSARPA</sequence>
<gene>
    <name evidence="7" type="ORF">L618_000300003340</name>
</gene>
<evidence type="ECO:0000313" key="7">
    <source>
        <dbReference type="EMBL" id="TWH15760.1"/>
    </source>
</evidence>
<dbReference type="InterPro" id="IPR001647">
    <property type="entry name" value="HTH_TetR"/>
</dbReference>
<comment type="caution">
    <text evidence="7">The sequence shown here is derived from an EMBL/GenBank/DDBJ whole genome shotgun (WGS) entry which is preliminary data.</text>
</comment>
<feature type="domain" description="HTH tetR-type" evidence="6">
    <location>
        <begin position="26"/>
        <end position="86"/>
    </location>
</feature>
<dbReference type="Gene3D" id="1.10.10.60">
    <property type="entry name" value="Homeodomain-like"/>
    <property type="match status" value="1"/>
</dbReference>
<dbReference type="Gene3D" id="1.10.357.10">
    <property type="entry name" value="Tetracycline Repressor, domain 2"/>
    <property type="match status" value="1"/>
</dbReference>
<dbReference type="Pfam" id="PF17754">
    <property type="entry name" value="TetR_C_14"/>
    <property type="match status" value="1"/>
</dbReference>
<organism evidence="7 8">
    <name type="scientific">Rhodococcus rhodochrous J45</name>
    <dbReference type="NCBI Taxonomy" id="935266"/>
    <lineage>
        <taxon>Bacteria</taxon>
        <taxon>Bacillati</taxon>
        <taxon>Actinomycetota</taxon>
        <taxon>Actinomycetes</taxon>
        <taxon>Mycobacteriales</taxon>
        <taxon>Nocardiaceae</taxon>
        <taxon>Rhodococcus</taxon>
    </lineage>
</organism>
<evidence type="ECO:0000313" key="8">
    <source>
        <dbReference type="Proteomes" id="UP000317573"/>
    </source>
</evidence>
<dbReference type="InterPro" id="IPR050109">
    <property type="entry name" value="HTH-type_TetR-like_transc_reg"/>
</dbReference>
<evidence type="ECO:0000256" key="5">
    <source>
        <dbReference type="SAM" id="MobiDB-lite"/>
    </source>
</evidence>
<dbReference type="AlphaFoldDB" id="A0A562E1Q3"/>
<dbReference type="InterPro" id="IPR009057">
    <property type="entry name" value="Homeodomain-like_sf"/>
</dbReference>
<proteinExistence type="predicted"/>
<evidence type="ECO:0000256" key="2">
    <source>
        <dbReference type="ARBA" id="ARBA00023125"/>
    </source>
</evidence>
<dbReference type="RefSeq" id="WP_088898887.1">
    <property type="nucleotide sequence ID" value="NZ_VLJT01000028.1"/>
</dbReference>
<dbReference type="GO" id="GO:0000976">
    <property type="term" value="F:transcription cis-regulatory region binding"/>
    <property type="evidence" value="ECO:0007669"/>
    <property type="project" value="TreeGrafter"/>
</dbReference>
<dbReference type="EMBL" id="VLJT01000028">
    <property type="protein sequence ID" value="TWH15760.1"/>
    <property type="molecule type" value="Genomic_DNA"/>
</dbReference>
<dbReference type="InterPro" id="IPR041347">
    <property type="entry name" value="MftR_C"/>
</dbReference>
<evidence type="ECO:0000259" key="6">
    <source>
        <dbReference type="PROSITE" id="PS50977"/>
    </source>
</evidence>
<keyword evidence="1" id="KW-0805">Transcription regulation</keyword>
<name>A0A562E1Q3_RHORH</name>
<evidence type="ECO:0000256" key="1">
    <source>
        <dbReference type="ARBA" id="ARBA00023015"/>
    </source>
</evidence>
<dbReference type="PANTHER" id="PTHR30055:SF238">
    <property type="entry name" value="MYCOFACTOCIN BIOSYNTHESIS TRANSCRIPTIONAL REGULATOR MFTR-RELATED"/>
    <property type="match status" value="1"/>
</dbReference>
<dbReference type="Pfam" id="PF00440">
    <property type="entry name" value="TetR_N"/>
    <property type="match status" value="1"/>
</dbReference>
<dbReference type="PANTHER" id="PTHR30055">
    <property type="entry name" value="HTH-TYPE TRANSCRIPTIONAL REGULATOR RUTR"/>
    <property type="match status" value="1"/>
</dbReference>
<evidence type="ECO:0000256" key="3">
    <source>
        <dbReference type="ARBA" id="ARBA00023163"/>
    </source>
</evidence>
<dbReference type="GO" id="GO:0003700">
    <property type="term" value="F:DNA-binding transcription factor activity"/>
    <property type="evidence" value="ECO:0007669"/>
    <property type="project" value="TreeGrafter"/>
</dbReference>
<dbReference type="PROSITE" id="PS50977">
    <property type="entry name" value="HTH_TETR_2"/>
    <property type="match status" value="1"/>
</dbReference>
<reference evidence="7 8" key="1">
    <citation type="submission" date="2019-07" db="EMBL/GenBank/DDBJ databases">
        <title>Genome sequencing of lignin-degrading bacterial isolates.</title>
        <authorList>
            <person name="Gladden J."/>
        </authorList>
    </citation>
    <scope>NUCLEOTIDE SEQUENCE [LARGE SCALE GENOMIC DNA]</scope>
    <source>
        <strain evidence="7 8">J45</strain>
    </source>
</reference>
<feature type="DNA-binding region" description="H-T-H motif" evidence="4">
    <location>
        <begin position="49"/>
        <end position="68"/>
    </location>
</feature>
<protein>
    <submittedName>
        <fullName evidence="7">TetR family transcriptional regulator</fullName>
    </submittedName>
</protein>
<dbReference type="PRINTS" id="PR00455">
    <property type="entry name" value="HTHTETR"/>
</dbReference>